<keyword evidence="1" id="KW-1133">Transmembrane helix</keyword>
<accession>A0ABX9S8E2</accession>
<evidence type="ECO:0000313" key="3">
    <source>
        <dbReference type="Proteomes" id="UP000273626"/>
    </source>
</evidence>
<feature type="transmembrane region" description="Helical" evidence="1">
    <location>
        <begin position="24"/>
        <end position="43"/>
    </location>
</feature>
<evidence type="ECO:0000313" key="2">
    <source>
        <dbReference type="EMBL" id="RKS44302.1"/>
    </source>
</evidence>
<evidence type="ECO:0000256" key="1">
    <source>
        <dbReference type="SAM" id="Phobius"/>
    </source>
</evidence>
<proteinExistence type="predicted"/>
<protein>
    <submittedName>
        <fullName evidence="2">Uncharacterized protein</fullName>
    </submittedName>
</protein>
<comment type="caution">
    <text evidence="2">The sequence shown here is derived from an EMBL/GenBank/DDBJ whole genome shotgun (WGS) entry which is preliminary data.</text>
</comment>
<gene>
    <name evidence="2" type="ORF">BDE18_3146</name>
</gene>
<dbReference type="EMBL" id="RBLI01000002">
    <property type="protein sequence ID" value="RKS44302.1"/>
    <property type="molecule type" value="Genomic_DNA"/>
</dbReference>
<dbReference type="RefSeq" id="WP_257154204.1">
    <property type="nucleotide sequence ID" value="NZ_CP038206.1"/>
</dbReference>
<dbReference type="Proteomes" id="UP000273626">
    <property type="component" value="Unassembled WGS sequence"/>
</dbReference>
<keyword evidence="3" id="KW-1185">Reference proteome</keyword>
<reference evidence="2" key="1">
    <citation type="submission" date="2018-10" db="EMBL/GenBank/DDBJ databases">
        <title>Genomic Encyclopedia of Archaeal and Bacterial Type Strains, Phase II (KMG-II): from individual species to whole genera.</title>
        <authorList>
            <person name="Goeker M."/>
        </authorList>
    </citation>
    <scope>NUCLEOTIDE SEQUENCE [LARGE SCALE GENOMIC DNA]</scope>
    <source>
        <strain evidence="2">DSM 2944</strain>
    </source>
</reference>
<organism evidence="2 3">
    <name type="scientific">Paracoccus pantotrophus</name>
    <name type="common">Thiosphaera pantotropha</name>
    <dbReference type="NCBI Taxonomy" id="82367"/>
    <lineage>
        <taxon>Bacteria</taxon>
        <taxon>Pseudomonadati</taxon>
        <taxon>Pseudomonadota</taxon>
        <taxon>Alphaproteobacteria</taxon>
        <taxon>Rhodobacterales</taxon>
        <taxon>Paracoccaceae</taxon>
        <taxon>Paracoccus</taxon>
    </lineage>
</organism>
<keyword evidence="1" id="KW-0472">Membrane</keyword>
<sequence>MRQPAIGRIPCPAGPREESVMNSIIYLVGLVVVVLFILGLLGLR</sequence>
<name>A0ABX9S8E2_PARPN</name>
<dbReference type="GeneID" id="80457920"/>
<keyword evidence="1" id="KW-0812">Transmembrane</keyword>